<comment type="caution">
    <text evidence="2">The sequence shown here is derived from an EMBL/GenBank/DDBJ whole genome shotgun (WGS) entry which is preliminary data.</text>
</comment>
<keyword evidence="3" id="KW-1185">Reference proteome</keyword>
<dbReference type="RefSeq" id="WP_133189394.1">
    <property type="nucleotide sequence ID" value="NZ_BNAQ01000001.1"/>
</dbReference>
<proteinExistence type="predicted"/>
<evidence type="ECO:0000313" key="3">
    <source>
        <dbReference type="Proteomes" id="UP000652430"/>
    </source>
</evidence>
<sequence length="64" mass="7118">MAKLSPIESEFATTEEAEAYDVWFRAKVQEALDEPGPGIPHDVVMAEMRALIESKKRDAADLGR</sequence>
<dbReference type="EMBL" id="BNAQ01000001">
    <property type="protein sequence ID" value="GHH10671.1"/>
    <property type="molecule type" value="Genomic_DNA"/>
</dbReference>
<feature type="domain" description="Stability determinant" evidence="1">
    <location>
        <begin position="15"/>
        <end position="47"/>
    </location>
</feature>
<dbReference type="Gene3D" id="6.20.450.20">
    <property type="match status" value="1"/>
</dbReference>
<name>A0ABQ3LAV8_9SPHN</name>
<evidence type="ECO:0000313" key="2">
    <source>
        <dbReference type="EMBL" id="GHH10671.1"/>
    </source>
</evidence>
<accession>A0ABQ3LAV8</accession>
<organism evidence="2 3">
    <name type="scientific">Sphingomonas glacialis</name>
    <dbReference type="NCBI Taxonomy" id="658225"/>
    <lineage>
        <taxon>Bacteria</taxon>
        <taxon>Pseudomonadati</taxon>
        <taxon>Pseudomonadota</taxon>
        <taxon>Alphaproteobacteria</taxon>
        <taxon>Sphingomonadales</taxon>
        <taxon>Sphingomonadaceae</taxon>
        <taxon>Sphingomonas</taxon>
    </lineage>
</organism>
<evidence type="ECO:0000259" key="1">
    <source>
        <dbReference type="Pfam" id="PF21217"/>
    </source>
</evidence>
<dbReference type="InterPro" id="IPR048851">
    <property type="entry name" value="PaaA2_dom"/>
</dbReference>
<reference evidence="3" key="1">
    <citation type="journal article" date="2019" name="Int. J. Syst. Evol. Microbiol.">
        <title>The Global Catalogue of Microorganisms (GCM) 10K type strain sequencing project: providing services to taxonomists for standard genome sequencing and annotation.</title>
        <authorList>
            <consortium name="The Broad Institute Genomics Platform"/>
            <consortium name="The Broad Institute Genome Sequencing Center for Infectious Disease"/>
            <person name="Wu L."/>
            <person name="Ma J."/>
        </authorList>
    </citation>
    <scope>NUCLEOTIDE SEQUENCE [LARGE SCALE GENOMIC DNA]</scope>
    <source>
        <strain evidence="3">CGMCC 1.8957</strain>
    </source>
</reference>
<gene>
    <name evidence="2" type="ORF">GCM10008023_08810</name>
</gene>
<dbReference type="Pfam" id="PF21217">
    <property type="entry name" value="PaaA2"/>
    <property type="match status" value="1"/>
</dbReference>
<protein>
    <recommendedName>
        <fullName evidence="1">Stability determinant domain-containing protein</fullName>
    </recommendedName>
</protein>
<dbReference type="Proteomes" id="UP000652430">
    <property type="component" value="Unassembled WGS sequence"/>
</dbReference>